<dbReference type="PANTHER" id="PTHR11496">
    <property type="entry name" value="ALCOHOL DEHYDROGENASE"/>
    <property type="match status" value="1"/>
</dbReference>
<dbReference type="RefSeq" id="WP_063879111.1">
    <property type="nucleotide sequence ID" value="NZ_CP193913.1"/>
</dbReference>
<keyword evidence="6" id="KW-1185">Reference proteome</keyword>
<reference evidence="5 6" key="1">
    <citation type="submission" date="2021-07" db="EMBL/GenBank/DDBJ databases">
        <title>A novel phosphonate cluster across the Pantoea species complex is important for pathogenicity in onion.</title>
        <authorList>
            <person name="Zhao M."/>
            <person name="Stice S."/>
            <person name="Shin G.Y."/>
            <person name="Coutinho T."/>
            <person name="Gitaitis R."/>
            <person name="Kvitko B."/>
            <person name="Dutta B."/>
        </authorList>
    </citation>
    <scope>NUCLEOTIDE SEQUENCE [LARGE SCALE GENOMIC DNA]</scope>
    <source>
        <strain evidence="5 6">BD 382</strain>
    </source>
</reference>
<evidence type="ECO:0000259" key="3">
    <source>
        <dbReference type="Pfam" id="PF00465"/>
    </source>
</evidence>
<dbReference type="PANTHER" id="PTHR11496:SF102">
    <property type="entry name" value="ALCOHOL DEHYDROGENASE 4"/>
    <property type="match status" value="1"/>
</dbReference>
<proteinExistence type="inferred from homology"/>
<comment type="similarity">
    <text evidence="1">Belongs to the iron-containing alcohol dehydrogenase family.</text>
</comment>
<sequence>MAGETVFPGLDNFSFSLPVKIHFEKGALKKLSEYLLSGGKRNALLVMSQSTAERSPVLQQLIADKSGQLKYDPWVVQSDFKATTDSLREIQSHLRRKQYDSIVSVGGGNIIDFTKAAAISMDESVDLDNLFAKSYDNIQSKIFHVAVPTTFGTGSEVTKGAIILDTASKTKDGVRGDSVFPDVALIDPELGVTMPDAVLRETLFDSFTHVFEALHSVKSNPVTESLAVQSLQRININIDRYVAGKLDEHFYTEASYSALLGGICICHNSTCLPHRFEQALAPFYSFSHGRGLAAIYPTWVNSLMAHGKVSPLLTQVSNGLNASEYLASILRKIKLDSAAQQLTSLKLSSKNVIKNVTGNIANDPLVNEAGNGIVNALLNEITGE</sequence>
<dbReference type="Pfam" id="PF00465">
    <property type="entry name" value="Fe-ADH"/>
    <property type="match status" value="1"/>
</dbReference>
<accession>A0ABS6VCE5</accession>
<dbReference type="EMBL" id="JAHVXZ010000003">
    <property type="protein sequence ID" value="MBW1256987.1"/>
    <property type="molecule type" value="Genomic_DNA"/>
</dbReference>
<evidence type="ECO:0000256" key="1">
    <source>
        <dbReference type="ARBA" id="ARBA00007358"/>
    </source>
</evidence>
<dbReference type="SUPFAM" id="SSF56796">
    <property type="entry name" value="Dehydroquinate synthase-like"/>
    <property type="match status" value="1"/>
</dbReference>
<dbReference type="InterPro" id="IPR056798">
    <property type="entry name" value="ADH_Fe_C"/>
</dbReference>
<comment type="caution">
    <text evidence="5">The sequence shown here is derived from an EMBL/GenBank/DDBJ whole genome shotgun (WGS) entry which is preliminary data.</text>
</comment>
<evidence type="ECO:0000313" key="6">
    <source>
        <dbReference type="Proteomes" id="UP001197236"/>
    </source>
</evidence>
<dbReference type="Gene3D" id="3.40.50.1970">
    <property type="match status" value="1"/>
</dbReference>
<dbReference type="Pfam" id="PF25137">
    <property type="entry name" value="ADH_Fe_C"/>
    <property type="match status" value="1"/>
</dbReference>
<dbReference type="EC" id="1.1.1.1" evidence="5"/>
<dbReference type="InterPro" id="IPR039697">
    <property type="entry name" value="Alcohol_dehydrogenase_Fe"/>
</dbReference>
<evidence type="ECO:0000313" key="5">
    <source>
        <dbReference type="EMBL" id="MBW1256987.1"/>
    </source>
</evidence>
<evidence type="ECO:0000256" key="2">
    <source>
        <dbReference type="ARBA" id="ARBA00023002"/>
    </source>
</evidence>
<organism evidence="5 6">
    <name type="scientific">Pantoea allii</name>
    <dbReference type="NCBI Taxonomy" id="574096"/>
    <lineage>
        <taxon>Bacteria</taxon>
        <taxon>Pseudomonadati</taxon>
        <taxon>Pseudomonadota</taxon>
        <taxon>Gammaproteobacteria</taxon>
        <taxon>Enterobacterales</taxon>
        <taxon>Erwiniaceae</taxon>
        <taxon>Pantoea</taxon>
    </lineage>
</organism>
<dbReference type="GO" id="GO:0004022">
    <property type="term" value="F:alcohol dehydrogenase (NAD+) activity"/>
    <property type="evidence" value="ECO:0007669"/>
    <property type="project" value="UniProtKB-EC"/>
</dbReference>
<name>A0ABS6VCE5_9GAMM</name>
<dbReference type="Proteomes" id="UP001197236">
    <property type="component" value="Unassembled WGS sequence"/>
</dbReference>
<evidence type="ECO:0000259" key="4">
    <source>
        <dbReference type="Pfam" id="PF25137"/>
    </source>
</evidence>
<feature type="domain" description="Alcohol dehydrogenase iron-type/glycerol dehydrogenase GldA" evidence="3">
    <location>
        <begin position="18"/>
        <end position="188"/>
    </location>
</feature>
<dbReference type="InterPro" id="IPR001670">
    <property type="entry name" value="ADH_Fe/GldA"/>
</dbReference>
<keyword evidence="2 5" id="KW-0560">Oxidoreductase</keyword>
<protein>
    <submittedName>
        <fullName evidence="5">Iron-containing alcohol dehydrogenase</fullName>
        <ecNumber evidence="5">1.1.1.1</ecNumber>
    </submittedName>
</protein>
<gene>
    <name evidence="5" type="ORF">KYI95_07180</name>
</gene>
<dbReference type="Gene3D" id="1.20.1090.10">
    <property type="entry name" value="Dehydroquinate synthase-like - alpha domain"/>
    <property type="match status" value="1"/>
</dbReference>
<feature type="domain" description="Fe-containing alcohol dehydrogenase-like C-terminal" evidence="4">
    <location>
        <begin position="202"/>
        <end position="304"/>
    </location>
</feature>